<protein>
    <submittedName>
        <fullName evidence="1">Uncharacterized protein</fullName>
    </submittedName>
</protein>
<proteinExistence type="predicted"/>
<dbReference type="AlphaFoldDB" id="A0A564TL99"/>
<dbReference type="EMBL" id="CABHNA010000053">
    <property type="protein sequence ID" value="VUX07986.1"/>
    <property type="molecule type" value="Genomic_DNA"/>
</dbReference>
<sequence>MIESRIKSFMCKDNCADFLRTEKLYIIATYYSERGAFGWTALKKTCIKNEITARF</sequence>
<name>A0A564TL99_9FIRM</name>
<evidence type="ECO:0000313" key="1">
    <source>
        <dbReference type="EMBL" id="VUX07986.1"/>
    </source>
</evidence>
<keyword evidence="2" id="KW-1185">Reference proteome</keyword>
<dbReference type="RefSeq" id="WP_186290800.1">
    <property type="nucleotide sequence ID" value="NZ_CABHNA010000053.1"/>
</dbReference>
<dbReference type="Proteomes" id="UP000363661">
    <property type="component" value="Unassembled WGS sequence"/>
</dbReference>
<accession>A0A564TL99</accession>
<organism evidence="1 2">
    <name type="scientific">[Ruminococcus] torques</name>
    <dbReference type="NCBI Taxonomy" id="33039"/>
    <lineage>
        <taxon>Bacteria</taxon>
        <taxon>Bacillati</taxon>
        <taxon>Bacillota</taxon>
        <taxon>Clostridia</taxon>
        <taxon>Lachnospirales</taxon>
        <taxon>Lachnospiraceae</taxon>
        <taxon>Mediterraneibacter</taxon>
    </lineage>
</organism>
<gene>
    <name evidence="1" type="ORF">RTSSTS7063_01420</name>
</gene>
<reference evidence="1 2" key="1">
    <citation type="submission" date="2019-07" db="EMBL/GenBank/DDBJ databases">
        <authorList>
            <person name="Hibberd C M."/>
            <person name="Gehrig L. J."/>
            <person name="Chang H.-W."/>
            <person name="Venkatesh S."/>
        </authorList>
    </citation>
    <scope>NUCLEOTIDE SEQUENCE [LARGE SCALE GENOMIC DNA]</scope>
    <source>
        <strain evidence="1">Ruminococcus_torques_SSTS_Bg7063</strain>
    </source>
</reference>
<evidence type="ECO:0000313" key="2">
    <source>
        <dbReference type="Proteomes" id="UP000363661"/>
    </source>
</evidence>